<evidence type="ECO:0000256" key="1">
    <source>
        <dbReference type="ARBA" id="ARBA00022679"/>
    </source>
</evidence>
<evidence type="ECO:0000256" key="3">
    <source>
        <dbReference type="ARBA" id="ARBA00022777"/>
    </source>
</evidence>
<gene>
    <name evidence="9" type="primary">spkD_6</name>
    <name evidence="9" type="ORF">MBHS_04890</name>
</gene>
<dbReference type="PROSITE" id="PS50011">
    <property type="entry name" value="PROTEIN_KINASE_DOM"/>
    <property type="match status" value="1"/>
</dbReference>
<feature type="compositionally biased region" description="Basic and acidic residues" evidence="6">
    <location>
        <begin position="441"/>
        <end position="461"/>
    </location>
</feature>
<reference evidence="9 10" key="1">
    <citation type="submission" date="2016-10" db="EMBL/GenBank/DDBJ databases">
        <authorList>
            <person name="de Groot N.N."/>
        </authorList>
    </citation>
    <scope>NUCLEOTIDE SEQUENCE [LARGE SCALE GENOMIC DNA]</scope>
    <source>
        <strain evidence="9">MBHS1</strain>
    </source>
</reference>
<feature type="compositionally biased region" description="Basic and acidic residues" evidence="6">
    <location>
        <begin position="379"/>
        <end position="396"/>
    </location>
</feature>
<feature type="region of interest" description="Disordered" evidence="6">
    <location>
        <begin position="372"/>
        <end position="396"/>
    </location>
</feature>
<dbReference type="GO" id="GO:0004674">
    <property type="term" value="F:protein serine/threonine kinase activity"/>
    <property type="evidence" value="ECO:0007669"/>
    <property type="project" value="UniProtKB-EC"/>
</dbReference>
<evidence type="ECO:0000256" key="7">
    <source>
        <dbReference type="SAM" id="Phobius"/>
    </source>
</evidence>
<feature type="region of interest" description="Disordered" evidence="6">
    <location>
        <begin position="436"/>
        <end position="470"/>
    </location>
</feature>
<dbReference type="Pfam" id="PF00069">
    <property type="entry name" value="Pkinase"/>
    <property type="match status" value="1"/>
</dbReference>
<keyword evidence="2 5" id="KW-0547">Nucleotide-binding</keyword>
<dbReference type="PANTHER" id="PTHR43289">
    <property type="entry name" value="MITOGEN-ACTIVATED PROTEIN KINASE KINASE KINASE 20-RELATED"/>
    <property type="match status" value="1"/>
</dbReference>
<feature type="binding site" evidence="5">
    <location>
        <position position="50"/>
    </location>
    <ligand>
        <name>ATP</name>
        <dbReference type="ChEBI" id="CHEBI:30616"/>
    </ligand>
</feature>
<keyword evidence="7" id="KW-1133">Transmembrane helix</keyword>
<keyword evidence="7" id="KW-0472">Membrane</keyword>
<feature type="transmembrane region" description="Helical" evidence="7">
    <location>
        <begin position="323"/>
        <end position="344"/>
    </location>
</feature>
<dbReference type="Gene3D" id="3.30.200.20">
    <property type="entry name" value="Phosphorylase Kinase, domain 1"/>
    <property type="match status" value="1"/>
</dbReference>
<evidence type="ECO:0000313" key="10">
    <source>
        <dbReference type="Proteomes" id="UP000236724"/>
    </source>
</evidence>
<dbReference type="EMBL" id="FMSV02000557">
    <property type="protein sequence ID" value="SEH08997.1"/>
    <property type="molecule type" value="Genomic_DNA"/>
</dbReference>
<keyword evidence="10" id="KW-1185">Reference proteome</keyword>
<organism evidence="9 10">
    <name type="scientific">Candidatus Venteria ishoeyi</name>
    <dbReference type="NCBI Taxonomy" id="1899563"/>
    <lineage>
        <taxon>Bacteria</taxon>
        <taxon>Pseudomonadati</taxon>
        <taxon>Pseudomonadota</taxon>
        <taxon>Gammaproteobacteria</taxon>
        <taxon>Thiotrichales</taxon>
        <taxon>Thiotrichaceae</taxon>
        <taxon>Venteria</taxon>
    </lineage>
</organism>
<keyword evidence="1 9" id="KW-0808">Transferase</keyword>
<dbReference type="CDD" id="cd14014">
    <property type="entry name" value="STKc_PknB_like"/>
    <property type="match status" value="1"/>
</dbReference>
<dbReference type="AlphaFoldDB" id="A0A1H6FG34"/>
<evidence type="ECO:0000259" key="8">
    <source>
        <dbReference type="PROSITE" id="PS50011"/>
    </source>
</evidence>
<dbReference type="InterPro" id="IPR000719">
    <property type="entry name" value="Prot_kinase_dom"/>
</dbReference>
<protein>
    <submittedName>
        <fullName evidence="9">Serine/threonine-protein kinase D</fullName>
        <ecNumber evidence="9">2.7.11.1</ecNumber>
    </submittedName>
</protein>
<sequence length="587" mass="67472">MSIMNTSQHNALPKGYQLEDYRIIKVLGSGGFGITYLAEDMTLKVEIALKEYFPREFAMRESSYSLQPHSEQEAKIFHWGLERFLNEAQMLAKFKHPNIVRVLRFFKANNTAYIVMEYQPGQTLHELLRDGETATTDELFKIFLPLLDGLEAIHREKVYHRDIKPGNIYLHDETYIPILIDFGTARHALGNQSHTITSIVSEGYSPFEQYHNDGTQGAYTDIYALGAVMYRLITGKLPPPAPKRAEALLEGKPDPMPSAQQSCADAYPPNILAAIDWALESKRDQRPQSIDQWRQALQRDVPKEVIPEPQSTPNPLPVKKTHIGTWLLGMLLLIVMLFGGWQWWQLEQKGQVQAQQRELDHLLQEAEAHKRALAAQKQQQEREAQQVKDKAERDAQERARLAANAKRLQQLKEKEEAKQRELDRLLQEAEAHKRALAVQKRQQEREAQQAADRAARAERRRQSQLAEARQREELSRCADGRLNSAQIKKLVTNKVAVGAKLLQSGSEAHSWRETQKGNGRAIFRKRGGNSITGKWNIAYNKLCWCYGDCEEFKCKYVQAENNCSIWYYIDPETGYRTGKVYNWIDLH</sequence>
<evidence type="ECO:0000256" key="4">
    <source>
        <dbReference type="ARBA" id="ARBA00022840"/>
    </source>
</evidence>
<feature type="domain" description="Protein kinase" evidence="8">
    <location>
        <begin position="21"/>
        <end position="298"/>
    </location>
</feature>
<proteinExistence type="predicted"/>
<dbReference type="InterPro" id="IPR017441">
    <property type="entry name" value="Protein_kinase_ATP_BS"/>
</dbReference>
<evidence type="ECO:0000256" key="6">
    <source>
        <dbReference type="SAM" id="MobiDB-lite"/>
    </source>
</evidence>
<dbReference type="SMART" id="SM00220">
    <property type="entry name" value="S_TKc"/>
    <property type="match status" value="1"/>
</dbReference>
<keyword evidence="7" id="KW-0812">Transmembrane</keyword>
<evidence type="ECO:0000256" key="5">
    <source>
        <dbReference type="PROSITE-ProRule" id="PRU10141"/>
    </source>
</evidence>
<dbReference type="PANTHER" id="PTHR43289:SF34">
    <property type="entry name" value="SERINE_THREONINE-PROTEIN KINASE YBDM-RELATED"/>
    <property type="match status" value="1"/>
</dbReference>
<keyword evidence="4 5" id="KW-0067">ATP-binding</keyword>
<dbReference type="InterPro" id="IPR011009">
    <property type="entry name" value="Kinase-like_dom_sf"/>
</dbReference>
<dbReference type="PROSITE" id="PS00108">
    <property type="entry name" value="PROTEIN_KINASE_ST"/>
    <property type="match status" value="1"/>
</dbReference>
<keyword evidence="3 9" id="KW-0418">Kinase</keyword>
<accession>A0A1H6FG34</accession>
<dbReference type="Proteomes" id="UP000236724">
    <property type="component" value="Unassembled WGS sequence"/>
</dbReference>
<dbReference type="PROSITE" id="PS00107">
    <property type="entry name" value="PROTEIN_KINASE_ATP"/>
    <property type="match status" value="1"/>
</dbReference>
<dbReference type="InterPro" id="IPR008271">
    <property type="entry name" value="Ser/Thr_kinase_AS"/>
</dbReference>
<dbReference type="SUPFAM" id="SSF56112">
    <property type="entry name" value="Protein kinase-like (PK-like)"/>
    <property type="match status" value="1"/>
</dbReference>
<dbReference type="Gene3D" id="1.10.510.10">
    <property type="entry name" value="Transferase(Phosphotransferase) domain 1"/>
    <property type="match status" value="1"/>
</dbReference>
<dbReference type="EC" id="2.7.11.1" evidence="9"/>
<evidence type="ECO:0000256" key="2">
    <source>
        <dbReference type="ARBA" id="ARBA00022741"/>
    </source>
</evidence>
<evidence type="ECO:0000313" key="9">
    <source>
        <dbReference type="EMBL" id="SEH08997.1"/>
    </source>
</evidence>
<name>A0A1H6FG34_9GAMM</name>
<dbReference type="GO" id="GO:0005524">
    <property type="term" value="F:ATP binding"/>
    <property type="evidence" value="ECO:0007669"/>
    <property type="project" value="UniProtKB-UniRule"/>
</dbReference>
<dbReference type="OrthoDB" id="9816047at2"/>